<feature type="signal peptide" evidence="2">
    <location>
        <begin position="1"/>
        <end position="32"/>
    </location>
</feature>
<accession>A0A840NQZ0</accession>
<reference evidence="4 5" key="1">
    <citation type="submission" date="2020-08" db="EMBL/GenBank/DDBJ databases">
        <title>Genomic Encyclopedia of Type Strains, Phase IV (KMG-IV): sequencing the most valuable type-strain genomes for metagenomic binning, comparative biology and taxonomic classification.</title>
        <authorList>
            <person name="Goeker M."/>
        </authorList>
    </citation>
    <scope>NUCLEOTIDE SEQUENCE [LARGE SCALE GENOMIC DNA]</scope>
    <source>
        <strain evidence="4 5">DSM 28538</strain>
    </source>
</reference>
<dbReference type="InterPro" id="IPR005546">
    <property type="entry name" value="Autotransporte_beta"/>
</dbReference>
<dbReference type="EMBL" id="JACHIM010000004">
    <property type="protein sequence ID" value="MBB5073944.1"/>
    <property type="molecule type" value="Genomic_DNA"/>
</dbReference>
<feature type="domain" description="Autotransporter" evidence="3">
    <location>
        <begin position="782"/>
        <end position="1059"/>
    </location>
</feature>
<dbReference type="SMART" id="SM00869">
    <property type="entry name" value="Autotransporter"/>
    <property type="match status" value="1"/>
</dbReference>
<name>A0A840NQZ0_9HYPH</name>
<feature type="compositionally biased region" description="Gly residues" evidence="1">
    <location>
        <begin position="638"/>
        <end position="650"/>
    </location>
</feature>
<comment type="caution">
    <text evidence="4">The sequence shown here is derived from an EMBL/GenBank/DDBJ whole genome shotgun (WGS) entry which is preliminary data.</text>
</comment>
<dbReference type="InterPro" id="IPR012332">
    <property type="entry name" value="Autotransporter_pectin_lyase_C"/>
</dbReference>
<organism evidence="4 5">
    <name type="scientific">Bartonella callosciuri</name>
    <dbReference type="NCBI Taxonomy" id="686223"/>
    <lineage>
        <taxon>Bacteria</taxon>
        <taxon>Pseudomonadati</taxon>
        <taxon>Pseudomonadota</taxon>
        <taxon>Alphaproteobacteria</taxon>
        <taxon>Hyphomicrobiales</taxon>
        <taxon>Bartonellaceae</taxon>
        <taxon>Bartonella</taxon>
    </lineage>
</organism>
<dbReference type="InterPro" id="IPR011050">
    <property type="entry name" value="Pectin_lyase_fold/virulence"/>
</dbReference>
<keyword evidence="5" id="KW-1185">Reference proteome</keyword>
<feature type="chain" id="PRO_5032879506" evidence="2">
    <location>
        <begin position="33"/>
        <end position="1059"/>
    </location>
</feature>
<dbReference type="RefSeq" id="WP_183228940.1">
    <property type="nucleotide sequence ID" value="NZ_JACHIM010000004.1"/>
</dbReference>
<dbReference type="Gene3D" id="2.160.20.20">
    <property type="match status" value="1"/>
</dbReference>
<dbReference type="AlphaFoldDB" id="A0A840NQZ0"/>
<dbReference type="GO" id="GO:0019867">
    <property type="term" value="C:outer membrane"/>
    <property type="evidence" value="ECO:0007669"/>
    <property type="project" value="InterPro"/>
</dbReference>
<feature type="region of interest" description="Disordered" evidence="1">
    <location>
        <begin position="633"/>
        <end position="653"/>
    </location>
</feature>
<evidence type="ECO:0000313" key="4">
    <source>
        <dbReference type="EMBL" id="MBB5073944.1"/>
    </source>
</evidence>
<evidence type="ECO:0000259" key="3">
    <source>
        <dbReference type="PROSITE" id="PS51208"/>
    </source>
</evidence>
<feature type="region of interest" description="Disordered" evidence="1">
    <location>
        <begin position="719"/>
        <end position="740"/>
    </location>
</feature>
<dbReference type="NCBIfam" id="TIGR01414">
    <property type="entry name" value="autotrans_barl"/>
    <property type="match status" value="1"/>
</dbReference>
<dbReference type="PROSITE" id="PS51257">
    <property type="entry name" value="PROKAR_LIPOPROTEIN"/>
    <property type="match status" value="1"/>
</dbReference>
<dbReference type="PROSITE" id="PS51208">
    <property type="entry name" value="AUTOTRANSPORTER"/>
    <property type="match status" value="1"/>
</dbReference>
<dbReference type="InterPro" id="IPR006315">
    <property type="entry name" value="OM_autotransptr_brl_dom"/>
</dbReference>
<dbReference type="SUPFAM" id="SSF103515">
    <property type="entry name" value="Autotransporter"/>
    <property type="match status" value="1"/>
</dbReference>
<dbReference type="Pfam" id="PF03797">
    <property type="entry name" value="Autotransporter"/>
    <property type="match status" value="1"/>
</dbReference>
<evidence type="ECO:0000256" key="1">
    <source>
        <dbReference type="SAM" id="MobiDB-lite"/>
    </source>
</evidence>
<dbReference type="Proteomes" id="UP000561417">
    <property type="component" value="Unassembled WGS sequence"/>
</dbReference>
<feature type="compositionally biased region" description="Basic and acidic residues" evidence="1">
    <location>
        <begin position="719"/>
        <end position="730"/>
    </location>
</feature>
<evidence type="ECO:0000313" key="5">
    <source>
        <dbReference type="Proteomes" id="UP000561417"/>
    </source>
</evidence>
<protein>
    <submittedName>
        <fullName evidence="4">Outer membrane autotransporter protein</fullName>
    </submittedName>
</protein>
<keyword evidence="2" id="KW-0732">Signal</keyword>
<dbReference type="Gene3D" id="2.40.128.130">
    <property type="entry name" value="Autotransporter beta-domain"/>
    <property type="match status" value="1"/>
</dbReference>
<gene>
    <name evidence="4" type="ORF">HNQ69_001077</name>
</gene>
<sequence>MIKVFRNHVCLCAFTTALLSLLQNGVGGCATAQEGANSYGISGSSVHNNGLPYSITVTSMSPNGPSPSIPSISSIRVSRQSGDGDYNSFEIVSPYNSSGRSGISDSSYGSNIPEIVVTPLVSTIPINGNGYGSIGGYPIPDVDGYPINYTNSFISGGARESGSAYAHEVYEYNKLILHDGLYYMCDGCTIGHVIDNRSYEIKDKNIPLNPVAITVKGAGTKVSGKNVTVGSKVYGETFLFGVSVSENGKVVLEDLVLKNADIALHASYGTIELKKGIVEESQRGVDAIGDSLVILEDTNVKTRNGKASLLSYDGAEVRMKGGSIDFMNSHAVSSTLDGKVNLDYVRITGKSSKNKDHAVFLMDVGGSVDFKGTIDVTDVHGILSENTVDTFNSIPLSKKLSKRDRVTEVNIESSSVTVKGDGSYGIYFRGEKPLTEYRHKEGALGEEKTPLRTEAVNIRKTMFSVPDSVAIYSTGTTLGVVNLMQTNLSGSSLLRAEKGALVKVLASTSTLEGDAYVDDASTAEIYLGAGSTWIVKQNQQRELHESGLIDNSSISLVYLADDSSINFKKRKSASTYDYQTLRIGKGTGEVYKAQNGAHIYLNTYLNEGGELKNQKTDRVLIHGDVSGETTVHVHGTSGSPGGTTGSGGNNQGISIIQISGEADVNSFQLEGGYTTLEHSPYQYKLYAYGPKSDLGKADSSQRLVAGNGEFWDFRLENRYMKPKPEPKPDEPGPQPDPEIKAVVPQVPTYLLLPNALFHTDLMNITNQSKRLEILRIASGEGEMRESPALFIHGYGGSHRYLSNLSAAQYGYGGELDYNTFEVGVLLQTIENAYGTASFGVTGTYQRLSLQPLDVEQSQKSAFDKWTATAYGTIQHDEGFYVDGLFSYGLFNGDVSTLARGKTATLKGNPLSASLASGKVFVLGETGLILDPQVQVVYQRLQFNKASDVDDFNIEMGKLDQWIARVGGRLTKTFTATDEARVVSFYGKLHLNHGFGKKQFVHFKDAFQLGDFGSSLETGLGFNAQLSQKFALYGDLVYQHKLTKAGFSGASFSGGLRYHF</sequence>
<dbReference type="InterPro" id="IPR036709">
    <property type="entry name" value="Autotransporte_beta_dom_sf"/>
</dbReference>
<dbReference type="SUPFAM" id="SSF51126">
    <property type="entry name" value="Pectin lyase-like"/>
    <property type="match status" value="1"/>
</dbReference>
<evidence type="ECO:0000256" key="2">
    <source>
        <dbReference type="SAM" id="SignalP"/>
    </source>
</evidence>
<proteinExistence type="predicted"/>